<dbReference type="OrthoDB" id="366324at2"/>
<dbReference type="CDD" id="cd01948">
    <property type="entry name" value="EAL"/>
    <property type="match status" value="1"/>
</dbReference>
<reference evidence="2" key="1">
    <citation type="journal article" date="2019" name="PLoS Negl. Trop. Dis.">
        <title>Revisiting the worldwide diversity of Leptospira species in the environment.</title>
        <authorList>
            <person name="Vincent A.T."/>
            <person name="Schiettekatte O."/>
            <person name="Bourhy P."/>
            <person name="Veyrier F.J."/>
            <person name="Picardeau M."/>
        </authorList>
    </citation>
    <scope>NUCLEOTIDE SEQUENCE [LARGE SCALE GENOMIC DNA]</scope>
    <source>
        <strain evidence="2">201800299</strain>
    </source>
</reference>
<evidence type="ECO:0000313" key="3">
    <source>
        <dbReference type="Proteomes" id="UP000298277"/>
    </source>
</evidence>
<evidence type="ECO:0000313" key="2">
    <source>
        <dbReference type="EMBL" id="TGK38512.1"/>
    </source>
</evidence>
<name>A0A5F1YIU7_9LEPT</name>
<sequence length="534" mass="61779">MLFQFQDLSIETDSGAAPNFSYALYSFEGLCLYAEQNYLSLLNSDIKLKKSVDRFIDYGNIHSSVSGHKKNKKDKRVQLIVRAQKRKIYKIDFEMNHRSRIFLVHIELIPEDPIQDEGYPTQKFGSLKDALLRSLKLERTYFYLLNVDIYNHPFLYRFENRIYEAVFLDLRTEFLTITNRQNACFRVSPNQIFFSYQINKPDVDINWIPSSLISYMKNTVRVGEYEFNLKLSIGGYHTPEADTSPRKILKELKLNLEKARAYPFSRYSTQSHNDSSNMISIYLALRNSVQKKELEMYYQPILSAKHRTVHSCEALTRWRSPEQSMVSPEIFIPLAEESGLISSIGAWAIQNALKDLIYIKHHRLLDPDLLMSINLSPFQLKNPEFADNFIAYFLQLNLNPHSVVLELTESRFEETPPIIEQMRILKQFGFQIAIDDFGIGNSNFSRVEKIESDYVKLDKSLILGADTNHSKRGVLKAISKVLSSLGKQTVFEGIENSILEKIALDCGADFLQGFHYGKPMSLTELKESYSSRLH</sequence>
<dbReference type="AlphaFoldDB" id="A0A5F1YIU7"/>
<organism evidence="2 3">
    <name type="scientific">Leptospira gomenensis</name>
    <dbReference type="NCBI Taxonomy" id="2484974"/>
    <lineage>
        <taxon>Bacteria</taxon>
        <taxon>Pseudomonadati</taxon>
        <taxon>Spirochaetota</taxon>
        <taxon>Spirochaetia</taxon>
        <taxon>Leptospirales</taxon>
        <taxon>Leptospiraceae</taxon>
        <taxon>Leptospira</taxon>
    </lineage>
</organism>
<feature type="domain" description="EAL" evidence="1">
    <location>
        <begin position="278"/>
        <end position="533"/>
    </location>
</feature>
<evidence type="ECO:0000259" key="1">
    <source>
        <dbReference type="PROSITE" id="PS50883"/>
    </source>
</evidence>
<dbReference type="InterPro" id="IPR035919">
    <property type="entry name" value="EAL_sf"/>
</dbReference>
<accession>A0A5F1YIU7</accession>
<dbReference type="RefSeq" id="WP_135595122.1">
    <property type="nucleotide sequence ID" value="NZ_RQEZ01000088.1"/>
</dbReference>
<dbReference type="PANTHER" id="PTHR33121:SF76">
    <property type="entry name" value="SIGNALING PROTEIN"/>
    <property type="match status" value="1"/>
</dbReference>
<dbReference type="Proteomes" id="UP000298277">
    <property type="component" value="Unassembled WGS sequence"/>
</dbReference>
<comment type="caution">
    <text evidence="2">The sequence shown here is derived from an EMBL/GenBank/DDBJ whole genome shotgun (WGS) entry which is preliminary data.</text>
</comment>
<protein>
    <submittedName>
        <fullName evidence="2">EAL domain-containing protein</fullName>
    </submittedName>
</protein>
<dbReference type="InterPro" id="IPR001633">
    <property type="entry name" value="EAL_dom"/>
</dbReference>
<dbReference type="PANTHER" id="PTHR33121">
    <property type="entry name" value="CYCLIC DI-GMP PHOSPHODIESTERASE PDEF"/>
    <property type="match status" value="1"/>
</dbReference>
<keyword evidence="3" id="KW-1185">Reference proteome</keyword>
<dbReference type="Gene3D" id="3.20.20.450">
    <property type="entry name" value="EAL domain"/>
    <property type="match status" value="1"/>
</dbReference>
<proteinExistence type="predicted"/>
<dbReference type="SMART" id="SM00052">
    <property type="entry name" value="EAL"/>
    <property type="match status" value="1"/>
</dbReference>
<dbReference type="InterPro" id="IPR050706">
    <property type="entry name" value="Cyclic-di-GMP_PDE-like"/>
</dbReference>
<dbReference type="EMBL" id="RQFA01000010">
    <property type="protein sequence ID" value="TGK38512.1"/>
    <property type="molecule type" value="Genomic_DNA"/>
</dbReference>
<gene>
    <name evidence="2" type="ORF">EHQ17_02080</name>
</gene>
<dbReference type="PROSITE" id="PS50883">
    <property type="entry name" value="EAL"/>
    <property type="match status" value="1"/>
</dbReference>
<dbReference type="GO" id="GO:0071111">
    <property type="term" value="F:cyclic-guanylate-specific phosphodiesterase activity"/>
    <property type="evidence" value="ECO:0007669"/>
    <property type="project" value="InterPro"/>
</dbReference>
<dbReference type="Pfam" id="PF00563">
    <property type="entry name" value="EAL"/>
    <property type="match status" value="1"/>
</dbReference>
<dbReference type="SUPFAM" id="SSF141868">
    <property type="entry name" value="EAL domain-like"/>
    <property type="match status" value="1"/>
</dbReference>